<feature type="compositionally biased region" description="Polar residues" evidence="1">
    <location>
        <begin position="208"/>
        <end position="224"/>
    </location>
</feature>
<dbReference type="EMBL" id="AYKG01000068">
    <property type="protein sequence ID" value="ROO24107.1"/>
    <property type="molecule type" value="Genomic_DNA"/>
</dbReference>
<dbReference type="InParanoid" id="A0A423PEU4"/>
<name>A0A423PEU4_9GAMM</name>
<protein>
    <submittedName>
        <fullName evidence="4">Transglycosylase</fullName>
    </submittedName>
</protein>
<dbReference type="Pfam" id="PF01464">
    <property type="entry name" value="SLT"/>
    <property type="match status" value="1"/>
</dbReference>
<keyword evidence="5" id="KW-1185">Reference proteome</keyword>
<dbReference type="AlphaFoldDB" id="A0A423PEU4"/>
<evidence type="ECO:0000313" key="5">
    <source>
        <dbReference type="Proteomes" id="UP000285310"/>
    </source>
</evidence>
<dbReference type="InterPro" id="IPR008258">
    <property type="entry name" value="Transglycosylase_SLT_dom_1"/>
</dbReference>
<accession>A0A423PEU4</accession>
<dbReference type="Gene3D" id="1.10.530.10">
    <property type="match status" value="1"/>
</dbReference>
<evidence type="ECO:0000259" key="3">
    <source>
        <dbReference type="Pfam" id="PF01464"/>
    </source>
</evidence>
<dbReference type="SUPFAM" id="SSF53955">
    <property type="entry name" value="Lysozyme-like"/>
    <property type="match status" value="1"/>
</dbReference>
<dbReference type="OrthoDB" id="5945995at2"/>
<gene>
    <name evidence="4" type="ORF">SAJA_14640</name>
</gene>
<feature type="domain" description="Transglycosylase SLT" evidence="3">
    <location>
        <begin position="30"/>
        <end position="155"/>
    </location>
</feature>
<proteinExistence type="predicted"/>
<dbReference type="InterPro" id="IPR023346">
    <property type="entry name" value="Lysozyme-like_dom_sf"/>
</dbReference>
<comment type="caution">
    <text evidence="4">The sequence shown here is derived from an EMBL/GenBank/DDBJ whole genome shotgun (WGS) entry which is preliminary data.</text>
</comment>
<reference evidence="4 5" key="1">
    <citation type="submission" date="2013-10" db="EMBL/GenBank/DDBJ databases">
        <title>Salinisphaera japonica YTM-1 Genome Sequencing.</title>
        <authorList>
            <person name="Lai Q."/>
            <person name="Li C."/>
            <person name="Shao Z."/>
        </authorList>
    </citation>
    <scope>NUCLEOTIDE SEQUENCE [LARGE SCALE GENOMIC DNA]</scope>
    <source>
        <strain evidence="4 5">YTM-1</strain>
    </source>
</reference>
<feature type="chain" id="PRO_5019067227" evidence="2">
    <location>
        <begin position="20"/>
        <end position="234"/>
    </location>
</feature>
<dbReference type="Proteomes" id="UP000285310">
    <property type="component" value="Unassembled WGS sequence"/>
</dbReference>
<feature type="region of interest" description="Disordered" evidence="1">
    <location>
        <begin position="183"/>
        <end position="234"/>
    </location>
</feature>
<sequence length="234" mass="24887">MRARLLIWLVCGVAPAAIAAGHTVPTAYANAAHARQVPPRMLYALSLTESAATLSFGRRPWPWTLNIAGRGERYASRDAACQALTAALTHTTIVDVGLGQLNVHWQQRLFGTDGRFADPCAALNPYANLDAAAAILYRCHERTGGSWIVAAGCYHRPAGGPPAARYRDAFSRELARLRDDGLRVATGHTPGPPPIGAQPAAAVGTKAENPSTATASRVTWINPTHDNRSSHGLD</sequence>
<keyword evidence="2" id="KW-0732">Signal</keyword>
<feature type="signal peptide" evidence="2">
    <location>
        <begin position="1"/>
        <end position="19"/>
    </location>
</feature>
<evidence type="ECO:0000256" key="1">
    <source>
        <dbReference type="SAM" id="MobiDB-lite"/>
    </source>
</evidence>
<evidence type="ECO:0000256" key="2">
    <source>
        <dbReference type="SAM" id="SignalP"/>
    </source>
</evidence>
<dbReference type="RefSeq" id="WP_123659367.1">
    <property type="nucleotide sequence ID" value="NZ_AYKG01000068.1"/>
</dbReference>
<evidence type="ECO:0000313" key="4">
    <source>
        <dbReference type="EMBL" id="ROO24107.1"/>
    </source>
</evidence>
<feature type="compositionally biased region" description="Basic and acidic residues" evidence="1">
    <location>
        <begin position="225"/>
        <end position="234"/>
    </location>
</feature>
<organism evidence="4 5">
    <name type="scientific">Salinisphaera japonica YTM-1</name>
    <dbReference type="NCBI Taxonomy" id="1209778"/>
    <lineage>
        <taxon>Bacteria</taxon>
        <taxon>Pseudomonadati</taxon>
        <taxon>Pseudomonadota</taxon>
        <taxon>Gammaproteobacteria</taxon>
        <taxon>Salinisphaerales</taxon>
        <taxon>Salinisphaeraceae</taxon>
        <taxon>Salinisphaera</taxon>
    </lineage>
</organism>